<protein>
    <submittedName>
        <fullName evidence="2">ABC transmembrane type-1 domain-containing protein</fullName>
    </submittedName>
</protein>
<evidence type="ECO:0000313" key="1">
    <source>
        <dbReference type="Proteomes" id="UP000095280"/>
    </source>
</evidence>
<proteinExistence type="predicted"/>
<organism evidence="1 2">
    <name type="scientific">Macrostomum lignano</name>
    <dbReference type="NCBI Taxonomy" id="282301"/>
    <lineage>
        <taxon>Eukaryota</taxon>
        <taxon>Metazoa</taxon>
        <taxon>Spiralia</taxon>
        <taxon>Lophotrochozoa</taxon>
        <taxon>Platyhelminthes</taxon>
        <taxon>Rhabditophora</taxon>
        <taxon>Macrostomorpha</taxon>
        <taxon>Macrostomida</taxon>
        <taxon>Macrostomidae</taxon>
        <taxon>Macrostomum</taxon>
    </lineage>
</organism>
<dbReference type="Proteomes" id="UP000095280">
    <property type="component" value="Unplaced"/>
</dbReference>
<keyword evidence="1" id="KW-1185">Reference proteome</keyword>
<name>A0A1I8JNI9_9PLAT</name>
<dbReference type="WBParaSite" id="snap_masked-unitig_24309-processed-gene-0.0-mRNA-1">
    <property type="protein sequence ID" value="snap_masked-unitig_24309-processed-gene-0.0-mRNA-1"/>
    <property type="gene ID" value="snap_masked-unitig_24309-processed-gene-0.0"/>
</dbReference>
<evidence type="ECO:0000313" key="2">
    <source>
        <dbReference type="WBParaSite" id="snap_masked-unitig_24309-processed-gene-0.0-mRNA-1"/>
    </source>
</evidence>
<sequence>TPAVSVERICKLPNVRLRNDADVGRLEHGQQLELPQPPLKRPRRGGKLAAGACRLQPWRPAAAVGRPRAAAATCRTSYRVPGLRVDRKLRRDGCRQKADLQLIGQVVSDAFKRWREAYAELLESTACCCLHVGLLCWRAPLFGRAELDAACFENCSACLKSSDAADDLAETEACAGDFLDQLDDKLAKLGSTGTHRCQKIFCFTSRQPIQRRTVRTAIHKSEAKFQLATHSKASSSVSLAAAVLLSSLGHLWQKPPKRFAAPTVSSCLFGAANRLTKPTKACKHLVRQHLNPPVMEEDIREAVNAGMLGGAVLLSAAGGQLNTLSVLCLYSLAQIFSDLRHSAWLIESSVRGSKTRVALEHSELSLPASTAPQEMSQTAYEAQL</sequence>
<dbReference type="AlphaFoldDB" id="A0A1I8JNI9"/>
<accession>A0A1I8JNI9</accession>
<reference evidence="2" key="1">
    <citation type="submission" date="2016-11" db="UniProtKB">
        <authorList>
            <consortium name="WormBaseParasite"/>
        </authorList>
    </citation>
    <scope>IDENTIFICATION</scope>
</reference>